<comment type="caution">
    <text evidence="1">The sequence shown here is derived from an EMBL/GenBank/DDBJ whole genome shotgun (WGS) entry which is preliminary data.</text>
</comment>
<proteinExistence type="predicted"/>
<evidence type="ECO:0000313" key="1">
    <source>
        <dbReference type="EMBL" id="KAK1865297.1"/>
    </source>
</evidence>
<dbReference type="Proteomes" id="UP000798662">
    <property type="component" value="Chromosome 2"/>
</dbReference>
<accession>A0ACC3C554</accession>
<name>A0ACC3C554_PYRYE</name>
<sequence>MAIPSMVSNATKTGYYLVLLVMSLTVMGYTAERCVILDDDNPGLECSRRAHAVLSMGTISAAFCLCLVVLFYAGLHTILKGEVFVAVILVGLWAATASLVSSPRTFITDGVSAPNPNDTFDGSAAFYTAWIGLVFAVLLAYWAAADVGLKPPLPADAPDAAAGGSTASSEHDEAAEPIKPAKDEAKAAGAPAPAAVAGGDVEAVSEAV</sequence>
<evidence type="ECO:0000313" key="2">
    <source>
        <dbReference type="Proteomes" id="UP000798662"/>
    </source>
</evidence>
<gene>
    <name evidence="1" type="ORF">I4F81_007830</name>
</gene>
<dbReference type="EMBL" id="CM020619">
    <property type="protein sequence ID" value="KAK1865297.1"/>
    <property type="molecule type" value="Genomic_DNA"/>
</dbReference>
<keyword evidence="2" id="KW-1185">Reference proteome</keyword>
<reference evidence="1" key="1">
    <citation type="submission" date="2019-11" db="EMBL/GenBank/DDBJ databases">
        <title>Nori genome reveals adaptations in red seaweeds to the harsh intertidal environment.</title>
        <authorList>
            <person name="Wang D."/>
            <person name="Mao Y."/>
        </authorList>
    </citation>
    <scope>NUCLEOTIDE SEQUENCE</scope>
    <source>
        <tissue evidence="1">Gametophyte</tissue>
    </source>
</reference>
<protein>
    <submittedName>
        <fullName evidence="1">Uncharacterized protein</fullName>
    </submittedName>
</protein>
<organism evidence="1 2">
    <name type="scientific">Pyropia yezoensis</name>
    <name type="common">Susabi-nori</name>
    <name type="synonym">Porphyra yezoensis</name>
    <dbReference type="NCBI Taxonomy" id="2788"/>
    <lineage>
        <taxon>Eukaryota</taxon>
        <taxon>Rhodophyta</taxon>
        <taxon>Bangiophyceae</taxon>
        <taxon>Bangiales</taxon>
        <taxon>Bangiaceae</taxon>
        <taxon>Pyropia</taxon>
    </lineage>
</organism>